<reference evidence="2" key="1">
    <citation type="submission" date="2022-07" db="EMBL/GenBank/DDBJ databases">
        <title>Draft genome sequence of Zalerion maritima ATCC 34329, a (micro)plastics degrading marine fungus.</title>
        <authorList>
            <person name="Paco A."/>
            <person name="Goncalves M.F.M."/>
            <person name="Rocha-Santos T.A.P."/>
            <person name="Alves A."/>
        </authorList>
    </citation>
    <scope>NUCLEOTIDE SEQUENCE</scope>
    <source>
        <strain evidence="2">ATCC 34329</strain>
    </source>
</reference>
<accession>A0AAD5RGI6</accession>
<dbReference type="Proteomes" id="UP001201980">
    <property type="component" value="Unassembled WGS sequence"/>
</dbReference>
<keyword evidence="3" id="KW-1185">Reference proteome</keyword>
<dbReference type="AlphaFoldDB" id="A0AAD5RGI6"/>
<feature type="region of interest" description="Disordered" evidence="1">
    <location>
        <begin position="108"/>
        <end position="134"/>
    </location>
</feature>
<protein>
    <submittedName>
        <fullName evidence="2">Uncharacterized protein</fullName>
    </submittedName>
</protein>
<comment type="caution">
    <text evidence="2">The sequence shown here is derived from an EMBL/GenBank/DDBJ whole genome shotgun (WGS) entry which is preliminary data.</text>
</comment>
<gene>
    <name evidence="2" type="ORF">MKZ38_009206</name>
</gene>
<feature type="compositionally biased region" description="Basic residues" evidence="1">
    <location>
        <begin position="124"/>
        <end position="134"/>
    </location>
</feature>
<proteinExistence type="predicted"/>
<feature type="region of interest" description="Disordered" evidence="1">
    <location>
        <begin position="169"/>
        <end position="197"/>
    </location>
</feature>
<organism evidence="2 3">
    <name type="scientific">Zalerion maritima</name>
    <dbReference type="NCBI Taxonomy" id="339359"/>
    <lineage>
        <taxon>Eukaryota</taxon>
        <taxon>Fungi</taxon>
        <taxon>Dikarya</taxon>
        <taxon>Ascomycota</taxon>
        <taxon>Pezizomycotina</taxon>
        <taxon>Sordariomycetes</taxon>
        <taxon>Lulworthiomycetidae</taxon>
        <taxon>Lulworthiales</taxon>
        <taxon>Lulworthiaceae</taxon>
        <taxon>Zalerion</taxon>
    </lineage>
</organism>
<evidence type="ECO:0000256" key="1">
    <source>
        <dbReference type="SAM" id="MobiDB-lite"/>
    </source>
</evidence>
<feature type="compositionally biased region" description="Polar residues" evidence="1">
    <location>
        <begin position="169"/>
        <end position="180"/>
    </location>
</feature>
<name>A0AAD5RGI6_9PEZI</name>
<sequence>MLPADFGARSCQIPVFLILPSHPDAAEVSVPEFAFLASQCEERLKLLQRHGLLLCRPEVRTKNKLYWGLFILSHVVSFVGPSQPNDCILLGSVGGQRGRWHIETSQQRALGGPNGKNAAAKRQTPSRHKSNPHFKVKFAPPFVRHSPSEEMPLDVAIFSYAAGVILPPSNGTTSRQVMSRQTRRQKLSNHRQPLTAP</sequence>
<evidence type="ECO:0000313" key="2">
    <source>
        <dbReference type="EMBL" id="KAJ2892919.1"/>
    </source>
</evidence>
<dbReference type="EMBL" id="JAKWBI020000693">
    <property type="protein sequence ID" value="KAJ2892919.1"/>
    <property type="molecule type" value="Genomic_DNA"/>
</dbReference>
<evidence type="ECO:0000313" key="3">
    <source>
        <dbReference type="Proteomes" id="UP001201980"/>
    </source>
</evidence>